<evidence type="ECO:0000313" key="6">
    <source>
        <dbReference type="Proteomes" id="UP001428774"/>
    </source>
</evidence>
<dbReference type="PROSITE" id="PS50995">
    <property type="entry name" value="HTH_MARR_2"/>
    <property type="match status" value="1"/>
</dbReference>
<dbReference type="SUPFAM" id="SSF46785">
    <property type="entry name" value="Winged helix' DNA-binding domain"/>
    <property type="match status" value="1"/>
</dbReference>
<keyword evidence="1" id="KW-0805">Transcription regulation</keyword>
<dbReference type="SMART" id="SM00347">
    <property type="entry name" value="HTH_MARR"/>
    <property type="match status" value="1"/>
</dbReference>
<evidence type="ECO:0000313" key="5">
    <source>
        <dbReference type="EMBL" id="MEN9062080.1"/>
    </source>
</evidence>
<dbReference type="Pfam" id="PF01047">
    <property type="entry name" value="MarR"/>
    <property type="match status" value="1"/>
</dbReference>
<feature type="domain" description="HTH marR-type" evidence="4">
    <location>
        <begin position="25"/>
        <end position="157"/>
    </location>
</feature>
<keyword evidence="6" id="KW-1185">Reference proteome</keyword>
<dbReference type="PANTHER" id="PTHR42756">
    <property type="entry name" value="TRANSCRIPTIONAL REGULATOR, MARR"/>
    <property type="match status" value="1"/>
</dbReference>
<evidence type="ECO:0000256" key="2">
    <source>
        <dbReference type="ARBA" id="ARBA00023125"/>
    </source>
</evidence>
<dbReference type="InterPro" id="IPR036390">
    <property type="entry name" value="WH_DNA-bd_sf"/>
</dbReference>
<sequence>MPDTPVSSDTPDMRTEDGVRLGPLSDSLGFLLRIAQLQAFQDFYDGFEALGLRPGEMTVLLLIAENPGIRQGLLARALMIKRAHMTKMVQAFEEAGLVRRTVPDSDRRSVELWLTEAGAGRVRAVRGPLLAHEARSGSGMTPEDAATLRGLLQRYLRLDAEP</sequence>
<dbReference type="InterPro" id="IPR036388">
    <property type="entry name" value="WH-like_DNA-bd_sf"/>
</dbReference>
<keyword evidence="3" id="KW-0804">Transcription</keyword>
<dbReference type="RefSeq" id="WP_347167088.1">
    <property type="nucleotide sequence ID" value="NZ_JBDNCH010000002.1"/>
</dbReference>
<dbReference type="Gene3D" id="1.10.10.10">
    <property type="entry name" value="Winged helix-like DNA-binding domain superfamily/Winged helix DNA-binding domain"/>
    <property type="match status" value="1"/>
</dbReference>
<dbReference type="Proteomes" id="UP001428774">
    <property type="component" value="Unassembled WGS sequence"/>
</dbReference>
<dbReference type="PRINTS" id="PR00598">
    <property type="entry name" value="HTHMARR"/>
</dbReference>
<evidence type="ECO:0000259" key="4">
    <source>
        <dbReference type="PROSITE" id="PS50995"/>
    </source>
</evidence>
<dbReference type="GO" id="GO:0003677">
    <property type="term" value="F:DNA binding"/>
    <property type="evidence" value="ECO:0007669"/>
    <property type="project" value="UniProtKB-KW"/>
</dbReference>
<dbReference type="PANTHER" id="PTHR42756:SF1">
    <property type="entry name" value="TRANSCRIPTIONAL REPRESSOR OF EMRAB OPERON"/>
    <property type="match status" value="1"/>
</dbReference>
<dbReference type="EMBL" id="JBDNCH010000002">
    <property type="protein sequence ID" value="MEN9062080.1"/>
    <property type="molecule type" value="Genomic_DNA"/>
</dbReference>
<dbReference type="AlphaFoldDB" id="A0AAW9SP59"/>
<gene>
    <name evidence="5" type="ORF">ABFB10_14845</name>
</gene>
<proteinExistence type="predicted"/>
<evidence type="ECO:0000256" key="3">
    <source>
        <dbReference type="ARBA" id="ARBA00023163"/>
    </source>
</evidence>
<name>A0AAW9SP59_9RHOB</name>
<evidence type="ECO:0000256" key="1">
    <source>
        <dbReference type="ARBA" id="ARBA00023015"/>
    </source>
</evidence>
<dbReference type="GO" id="GO:0003700">
    <property type="term" value="F:DNA-binding transcription factor activity"/>
    <property type="evidence" value="ECO:0007669"/>
    <property type="project" value="InterPro"/>
</dbReference>
<comment type="caution">
    <text evidence="5">The sequence shown here is derived from an EMBL/GenBank/DDBJ whole genome shotgun (WGS) entry which is preliminary data.</text>
</comment>
<accession>A0AAW9SP59</accession>
<organism evidence="5 6">
    <name type="scientific">Ponticoccus litoralis</name>
    <dbReference type="NCBI Taxonomy" id="422297"/>
    <lineage>
        <taxon>Bacteria</taxon>
        <taxon>Pseudomonadati</taxon>
        <taxon>Pseudomonadota</taxon>
        <taxon>Alphaproteobacteria</taxon>
        <taxon>Rhodobacterales</taxon>
        <taxon>Roseobacteraceae</taxon>
        <taxon>Ponticoccus</taxon>
    </lineage>
</organism>
<reference evidence="5 6" key="1">
    <citation type="submission" date="2024-05" db="EMBL/GenBank/DDBJ databases">
        <title>Genome sequence of Ponticoccus litoralis KCCM 90028.</title>
        <authorList>
            <person name="Kim J.M."/>
            <person name="Lee J.K."/>
            <person name="Choi B.J."/>
            <person name="Bayburt H."/>
            <person name="Baek J.H."/>
            <person name="Jeon C.O."/>
        </authorList>
    </citation>
    <scope>NUCLEOTIDE SEQUENCE [LARGE SCALE GENOMIC DNA]</scope>
    <source>
        <strain evidence="5 6">KCCM 90028</strain>
    </source>
</reference>
<protein>
    <submittedName>
        <fullName evidence="5">MarR family transcriptional regulator</fullName>
    </submittedName>
</protein>
<keyword evidence="2" id="KW-0238">DNA-binding</keyword>
<dbReference type="InterPro" id="IPR000835">
    <property type="entry name" value="HTH_MarR-typ"/>
</dbReference>